<keyword evidence="1" id="KW-0472">Membrane</keyword>
<evidence type="ECO:0000256" key="1">
    <source>
        <dbReference type="SAM" id="Phobius"/>
    </source>
</evidence>
<dbReference type="EMBL" id="FMWD01000010">
    <property type="protein sequence ID" value="SCZ65597.1"/>
    <property type="molecule type" value="Genomic_DNA"/>
</dbReference>
<reference evidence="2 3" key="1">
    <citation type="submission" date="2016-10" db="EMBL/GenBank/DDBJ databases">
        <authorList>
            <person name="de Groot N.N."/>
        </authorList>
    </citation>
    <scope>NUCLEOTIDE SEQUENCE [LARGE SCALE GENOMIC DNA]</scope>
    <source>
        <strain evidence="2 3">HLD2</strain>
    </source>
</reference>
<dbReference type="OrthoDB" id="8557943at2"/>
<dbReference type="PANTHER" id="PTHR37691">
    <property type="entry name" value="BLR3518 PROTEIN"/>
    <property type="match status" value="1"/>
</dbReference>
<dbReference type="InterPro" id="IPR027396">
    <property type="entry name" value="DsrEFH-like"/>
</dbReference>
<dbReference type="PANTHER" id="PTHR37691:SF1">
    <property type="entry name" value="BLR3518 PROTEIN"/>
    <property type="match status" value="1"/>
</dbReference>
<sequence length="228" mass="25170">MKSLSELDEIRINALLDGELDGDERAALLERLENEPGLRVAHSRLAITRDLVAHAWDDAEPPSREKYPPQRRRRRFTVAAAMILLAVGFFAGRIIGPEPVVGVPSSAGTGQGQSDQVIVHIMDADPARQRAALDRVETLLAEGYQRVELVAHSEALDLLRSDRSADAGRVRELIGAHPDLRLFACGNTIARLERQGERVQLIEGTVRASSAVDHIVDRLQNGWHYIKA</sequence>
<dbReference type="AlphaFoldDB" id="A0A1G5QV31"/>
<keyword evidence="1" id="KW-0812">Transmembrane</keyword>
<name>A0A1G5QV31_9GAMM</name>
<dbReference type="Proteomes" id="UP000199648">
    <property type="component" value="Unassembled WGS sequence"/>
</dbReference>
<dbReference type="RefSeq" id="WP_092998495.1">
    <property type="nucleotide sequence ID" value="NZ_FMWD01000010.1"/>
</dbReference>
<keyword evidence="1" id="KW-1133">Transmembrane helix</keyword>
<dbReference type="SUPFAM" id="SSF75169">
    <property type="entry name" value="DsrEFH-like"/>
    <property type="match status" value="1"/>
</dbReference>
<protein>
    <submittedName>
        <fullName evidence="2">Intracellular sulfur oxidation protein, DsrE/DsrF family</fullName>
    </submittedName>
</protein>
<organism evidence="2 3">
    <name type="scientific">Thiohalomonas denitrificans</name>
    <dbReference type="NCBI Taxonomy" id="415747"/>
    <lineage>
        <taxon>Bacteria</taxon>
        <taxon>Pseudomonadati</taxon>
        <taxon>Pseudomonadota</taxon>
        <taxon>Gammaproteobacteria</taxon>
        <taxon>Thiohalomonadales</taxon>
        <taxon>Thiohalomonadaceae</taxon>
        <taxon>Thiohalomonas</taxon>
    </lineage>
</organism>
<dbReference type="STRING" id="415747.SAMN03097708_02846"/>
<accession>A0A1G5QV31</accession>
<evidence type="ECO:0000313" key="3">
    <source>
        <dbReference type="Proteomes" id="UP000199648"/>
    </source>
</evidence>
<proteinExistence type="predicted"/>
<gene>
    <name evidence="2" type="ORF">SAMN03097708_02846</name>
</gene>
<evidence type="ECO:0000313" key="2">
    <source>
        <dbReference type="EMBL" id="SCZ65597.1"/>
    </source>
</evidence>
<dbReference type="Gene3D" id="3.40.1260.10">
    <property type="entry name" value="DsrEFH-like"/>
    <property type="match status" value="1"/>
</dbReference>
<keyword evidence="3" id="KW-1185">Reference proteome</keyword>
<feature type="transmembrane region" description="Helical" evidence="1">
    <location>
        <begin position="76"/>
        <end position="96"/>
    </location>
</feature>